<feature type="transmembrane region" description="Helical" evidence="1">
    <location>
        <begin position="278"/>
        <end position="299"/>
    </location>
</feature>
<proteinExistence type="predicted"/>
<evidence type="ECO:0000313" key="3">
    <source>
        <dbReference type="Proteomes" id="UP001519654"/>
    </source>
</evidence>
<keyword evidence="3" id="KW-1185">Reference proteome</keyword>
<accession>A0ABS5YM94</accession>
<dbReference type="Proteomes" id="UP001519654">
    <property type="component" value="Unassembled WGS sequence"/>
</dbReference>
<comment type="caution">
    <text evidence="2">The sequence shown here is derived from an EMBL/GenBank/DDBJ whole genome shotgun (WGS) entry which is preliminary data.</text>
</comment>
<reference evidence="2 3" key="1">
    <citation type="submission" date="2021-06" db="EMBL/GenBank/DDBJ databases">
        <title>Actinoplanes lichenicola sp. nov., and Actinoplanes ovalisporus sp. nov., isolated from lichen in Thailand.</title>
        <authorList>
            <person name="Saeng-In P."/>
            <person name="Kanchanasin P."/>
            <person name="Yuki M."/>
            <person name="Kudo T."/>
            <person name="Ohkuma M."/>
            <person name="Phongsopitanun W."/>
            <person name="Tanasupawat S."/>
        </authorList>
    </citation>
    <scope>NUCLEOTIDE SEQUENCE [LARGE SCALE GENOMIC DNA]</scope>
    <source>
        <strain evidence="2 3">NBRC 110975</strain>
    </source>
</reference>
<protein>
    <submittedName>
        <fullName evidence="2">DUF1349 domain-containing protein</fullName>
    </submittedName>
</protein>
<dbReference type="RefSeq" id="WP_215787301.1">
    <property type="nucleotide sequence ID" value="NZ_JAHKKG010000004.1"/>
</dbReference>
<keyword evidence="1" id="KW-0472">Membrane</keyword>
<evidence type="ECO:0000256" key="1">
    <source>
        <dbReference type="SAM" id="Phobius"/>
    </source>
</evidence>
<name>A0ABS5YM94_9ACTN</name>
<feature type="transmembrane region" description="Helical" evidence="1">
    <location>
        <begin position="394"/>
        <end position="419"/>
    </location>
</feature>
<dbReference type="EMBL" id="JAHKKG010000004">
    <property type="protein sequence ID" value="MBU2664572.1"/>
    <property type="molecule type" value="Genomic_DNA"/>
</dbReference>
<gene>
    <name evidence="2" type="ORF">KOI35_13800</name>
</gene>
<sequence>MIRAEFTKFRSVRGWVLGLATAVALFVGMGWLTAAGSFTSCDDQACPSPPVGPEGQAVEDHFGFAHRTLTGDGSLTARVRDFSGIITYPPPNHDEIVDGLVPWAKAGLIVKSDINPGSPYAAIMLTADHGVRFQHNYVHDAAGPVDARWLRISRSGADVTAYASADGRNWTTVGTMSGWSGPVRIGFAIASPPDITAKGNPMGGSIVQARFTQASAVFDQITSTAGGAWRYDEVGADGLRTDWEKLHRAPGMTTGSDTLTLTGSGDIAPATDMRVAPYLAGALPALLAILVVAVLFITSEFRRGLIRTTLLASPHRARMLAAKAAVIGGVTFAAALIAVVVARPLVSHVFRANGNFAAPTGLLTDLRLSLGTAALLAATAVCAYALGALLRRGLLAIVLAVALTVVPYLLATASVLPVAAGEWLLRLTPAAGFAVQQAFPAYEQVFHPYTPADGYFPLAPAAGLAVTCLWAAGLLTLATVRLNRADI</sequence>
<feature type="transmembrane region" description="Helical" evidence="1">
    <location>
        <begin position="458"/>
        <end position="480"/>
    </location>
</feature>
<organism evidence="2 3">
    <name type="scientific">Paractinoplanes bogorensis</name>
    <dbReference type="NCBI Taxonomy" id="1610840"/>
    <lineage>
        <taxon>Bacteria</taxon>
        <taxon>Bacillati</taxon>
        <taxon>Actinomycetota</taxon>
        <taxon>Actinomycetes</taxon>
        <taxon>Micromonosporales</taxon>
        <taxon>Micromonosporaceae</taxon>
        <taxon>Paractinoplanes</taxon>
    </lineage>
</organism>
<dbReference type="Gene3D" id="2.60.120.200">
    <property type="match status" value="1"/>
</dbReference>
<feature type="transmembrane region" description="Helical" evidence="1">
    <location>
        <begin position="320"/>
        <end position="346"/>
    </location>
</feature>
<feature type="transmembrane region" description="Helical" evidence="1">
    <location>
        <begin position="366"/>
        <end position="387"/>
    </location>
</feature>
<evidence type="ECO:0000313" key="2">
    <source>
        <dbReference type="EMBL" id="MBU2664572.1"/>
    </source>
</evidence>
<keyword evidence="1" id="KW-0812">Transmembrane</keyword>
<keyword evidence="1" id="KW-1133">Transmembrane helix</keyword>